<keyword evidence="3" id="KW-1185">Reference proteome</keyword>
<feature type="region of interest" description="Disordered" evidence="1">
    <location>
        <begin position="131"/>
        <end position="177"/>
    </location>
</feature>
<accession>A0A843VVM2</accession>
<dbReference type="Proteomes" id="UP000652761">
    <property type="component" value="Unassembled WGS sequence"/>
</dbReference>
<proteinExistence type="predicted"/>
<reference evidence="2" key="1">
    <citation type="submission" date="2017-07" db="EMBL/GenBank/DDBJ databases">
        <title>Taro Niue Genome Assembly and Annotation.</title>
        <authorList>
            <person name="Atibalentja N."/>
            <person name="Keating K."/>
            <person name="Fields C.J."/>
        </authorList>
    </citation>
    <scope>NUCLEOTIDE SEQUENCE</scope>
    <source>
        <strain evidence="2">Niue_2</strain>
        <tissue evidence="2">Leaf</tissue>
    </source>
</reference>
<name>A0A843VVM2_COLES</name>
<comment type="caution">
    <text evidence="2">The sequence shown here is derived from an EMBL/GenBank/DDBJ whole genome shotgun (WGS) entry which is preliminary data.</text>
</comment>
<organism evidence="2 3">
    <name type="scientific">Colocasia esculenta</name>
    <name type="common">Wild taro</name>
    <name type="synonym">Arum esculentum</name>
    <dbReference type="NCBI Taxonomy" id="4460"/>
    <lineage>
        <taxon>Eukaryota</taxon>
        <taxon>Viridiplantae</taxon>
        <taxon>Streptophyta</taxon>
        <taxon>Embryophyta</taxon>
        <taxon>Tracheophyta</taxon>
        <taxon>Spermatophyta</taxon>
        <taxon>Magnoliopsida</taxon>
        <taxon>Liliopsida</taxon>
        <taxon>Araceae</taxon>
        <taxon>Aroideae</taxon>
        <taxon>Colocasieae</taxon>
        <taxon>Colocasia</taxon>
    </lineage>
</organism>
<dbReference type="EMBL" id="NMUH01002296">
    <property type="protein sequence ID" value="MQL99096.1"/>
    <property type="molecule type" value="Genomic_DNA"/>
</dbReference>
<evidence type="ECO:0000256" key="1">
    <source>
        <dbReference type="SAM" id="MobiDB-lite"/>
    </source>
</evidence>
<feature type="compositionally biased region" description="Basic residues" evidence="1">
    <location>
        <begin position="51"/>
        <end position="61"/>
    </location>
</feature>
<gene>
    <name evidence="2" type="ORF">Taro_031821</name>
</gene>
<sequence>MDWALVELTCTVHAWPYTRQLHGAEATVVPAPTVIAVPPALRHCPPASHGGHNHLPARRRLTSLPSPAAPNHRRRLLSLQSLSFGCGNGGHRELWEIWTRGSPFPHSPVAPTRIETPRHLFSLRVPKKGACSSAAHGSVSSTQAESARQVISDKQGMEQQRLHHLVVSQKKQASRDT</sequence>
<evidence type="ECO:0000313" key="2">
    <source>
        <dbReference type="EMBL" id="MQL99096.1"/>
    </source>
</evidence>
<protein>
    <submittedName>
        <fullName evidence="2">Uncharacterized protein</fullName>
    </submittedName>
</protein>
<feature type="region of interest" description="Disordered" evidence="1">
    <location>
        <begin position="47"/>
        <end position="69"/>
    </location>
</feature>
<evidence type="ECO:0000313" key="3">
    <source>
        <dbReference type="Proteomes" id="UP000652761"/>
    </source>
</evidence>
<dbReference type="AlphaFoldDB" id="A0A843VVM2"/>